<dbReference type="Proteomes" id="UP001365781">
    <property type="component" value="Unassembled WGS sequence"/>
</dbReference>
<keyword evidence="2" id="KW-0812">Transmembrane</keyword>
<comment type="caution">
    <text evidence="3">The sequence shown here is derived from an EMBL/GenBank/DDBJ whole genome shotgun (WGS) entry which is preliminary data.</text>
</comment>
<organism evidence="3 4">
    <name type="scientific">Streptomyces brasiliscabiei</name>
    <dbReference type="NCBI Taxonomy" id="2736302"/>
    <lineage>
        <taxon>Bacteria</taxon>
        <taxon>Bacillati</taxon>
        <taxon>Actinomycetota</taxon>
        <taxon>Actinomycetes</taxon>
        <taxon>Kitasatosporales</taxon>
        <taxon>Streptomycetaceae</taxon>
        <taxon>Streptomyces</taxon>
    </lineage>
</organism>
<accession>A0ABU8GX31</accession>
<keyword evidence="2" id="KW-0472">Membrane</keyword>
<gene>
    <name evidence="3" type="ORF">WB403_48695</name>
</gene>
<evidence type="ECO:0000256" key="1">
    <source>
        <dbReference type="SAM" id="MobiDB-lite"/>
    </source>
</evidence>
<proteinExistence type="predicted"/>
<evidence type="ECO:0000256" key="2">
    <source>
        <dbReference type="SAM" id="Phobius"/>
    </source>
</evidence>
<feature type="region of interest" description="Disordered" evidence="1">
    <location>
        <begin position="1"/>
        <end position="39"/>
    </location>
</feature>
<sequence length="96" mass="10567">PVLRPVHRNPLVPPTTRAAPISQHSLTSDTEAQHTEHMRYEERAKLTAVKALIQLAVLVASPVLLIAGAPIRGRCLRYVYRDEAPQILDKKRGAAG</sequence>
<keyword evidence="4" id="KW-1185">Reference proteome</keyword>
<evidence type="ECO:0000313" key="4">
    <source>
        <dbReference type="Proteomes" id="UP001365781"/>
    </source>
</evidence>
<feature type="transmembrane region" description="Helical" evidence="2">
    <location>
        <begin position="51"/>
        <end position="71"/>
    </location>
</feature>
<dbReference type="EMBL" id="JBBAYM010000081">
    <property type="protein sequence ID" value="MEI5616991.1"/>
    <property type="molecule type" value="Genomic_DNA"/>
</dbReference>
<evidence type="ECO:0000313" key="3">
    <source>
        <dbReference type="EMBL" id="MEI5616991.1"/>
    </source>
</evidence>
<name>A0ABU8GX31_9ACTN</name>
<reference evidence="3 4" key="1">
    <citation type="submission" date="2024-03" db="EMBL/GenBank/DDBJ databases">
        <title>First Report of Pectobacterium brasiliscabiei causing potato scab in china.</title>
        <authorList>
            <person name="Handique U."/>
        </authorList>
    </citation>
    <scope>NUCLEOTIDE SEQUENCE [LARGE SCALE GENOMIC DNA]</scope>
    <source>
        <strain evidence="3 4">ZRIMU1503</strain>
    </source>
</reference>
<keyword evidence="2" id="KW-1133">Transmembrane helix</keyword>
<feature type="non-terminal residue" evidence="3">
    <location>
        <position position="1"/>
    </location>
</feature>
<protein>
    <submittedName>
        <fullName evidence="3">Uncharacterized protein</fullName>
    </submittedName>
</protein>